<keyword evidence="6" id="KW-1185">Reference proteome</keyword>
<dbReference type="PANTHER" id="PTHR43280">
    <property type="entry name" value="ARAC-FAMILY TRANSCRIPTIONAL REGULATOR"/>
    <property type="match status" value="1"/>
</dbReference>
<dbReference type="Pfam" id="PF02311">
    <property type="entry name" value="AraC_binding"/>
    <property type="match status" value="1"/>
</dbReference>
<evidence type="ECO:0000256" key="1">
    <source>
        <dbReference type="ARBA" id="ARBA00023015"/>
    </source>
</evidence>
<organism evidence="5 6">
    <name type="scientific">Blautia caccae</name>
    <dbReference type="NCBI Taxonomy" id="3133175"/>
    <lineage>
        <taxon>Bacteria</taxon>
        <taxon>Bacillati</taxon>
        <taxon>Bacillota</taxon>
        <taxon>Clostridia</taxon>
        <taxon>Lachnospirales</taxon>
        <taxon>Lachnospiraceae</taxon>
        <taxon>Blautia</taxon>
    </lineage>
</organism>
<sequence>MKKYFQGCAVNKYVNITSVFTIYEKIFEDTYYFDGESHDFWEFVCVLDGSLGVTAGEDVCILERGQSVLHRPMEFHRLWSEKKTEPHICVISFAADVMPQIKEKQFQLTEEEYNSISGLMERAGSIFNRDREILVKGVHSGKEAESQIFFNTFESFLLSVLTEKTPGMDAYVSVSADNYRSIVRTLEKHITEHLTQADIAGLCNMSPASLKKTFSKYAGIGIMTYFTQMKIRRAMELLKEGCGINETAEVLGFCDRNYFSTVFKRTTGESPANYLRKQQQKSRGKIQQNISAQNVIRYQI</sequence>
<dbReference type="SUPFAM" id="SSF51182">
    <property type="entry name" value="RmlC-like cupins"/>
    <property type="match status" value="1"/>
</dbReference>
<evidence type="ECO:0000256" key="2">
    <source>
        <dbReference type="ARBA" id="ARBA00023125"/>
    </source>
</evidence>
<dbReference type="InterPro" id="IPR003313">
    <property type="entry name" value="AraC-bd"/>
</dbReference>
<dbReference type="InterPro" id="IPR018062">
    <property type="entry name" value="HTH_AraC-typ_CS"/>
</dbReference>
<keyword evidence="1" id="KW-0805">Transcription regulation</keyword>
<dbReference type="RefSeq" id="WP_148392579.1">
    <property type="nucleotide sequence ID" value="NZ_JBBMFP010000003.1"/>
</dbReference>
<keyword evidence="3" id="KW-0804">Transcription</keyword>
<feature type="domain" description="HTH araC/xylS-type" evidence="4">
    <location>
        <begin position="180"/>
        <end position="277"/>
    </location>
</feature>
<dbReference type="InterPro" id="IPR011051">
    <property type="entry name" value="RmlC_Cupin_sf"/>
</dbReference>
<dbReference type="Gene3D" id="2.60.120.10">
    <property type="entry name" value="Jelly Rolls"/>
    <property type="match status" value="1"/>
</dbReference>
<dbReference type="PROSITE" id="PS01124">
    <property type="entry name" value="HTH_ARAC_FAMILY_2"/>
    <property type="match status" value="1"/>
</dbReference>
<gene>
    <name evidence="5" type="ORF">WMO65_04735</name>
</gene>
<proteinExistence type="predicted"/>
<dbReference type="EMBL" id="JBBMFP010000003">
    <property type="protein sequence ID" value="MEQ2430304.1"/>
    <property type="molecule type" value="Genomic_DNA"/>
</dbReference>
<evidence type="ECO:0000313" key="6">
    <source>
        <dbReference type="Proteomes" id="UP001457898"/>
    </source>
</evidence>
<dbReference type="PROSITE" id="PS00041">
    <property type="entry name" value="HTH_ARAC_FAMILY_1"/>
    <property type="match status" value="1"/>
</dbReference>
<evidence type="ECO:0000259" key="4">
    <source>
        <dbReference type="PROSITE" id="PS01124"/>
    </source>
</evidence>
<dbReference type="SUPFAM" id="SSF46689">
    <property type="entry name" value="Homeodomain-like"/>
    <property type="match status" value="2"/>
</dbReference>
<evidence type="ECO:0000256" key="3">
    <source>
        <dbReference type="ARBA" id="ARBA00023163"/>
    </source>
</evidence>
<name>A0ABV1DMD6_9FIRM</name>
<evidence type="ECO:0000313" key="5">
    <source>
        <dbReference type="EMBL" id="MEQ2430304.1"/>
    </source>
</evidence>
<dbReference type="Pfam" id="PF12833">
    <property type="entry name" value="HTH_18"/>
    <property type="match status" value="1"/>
</dbReference>
<dbReference type="InterPro" id="IPR018060">
    <property type="entry name" value="HTH_AraC"/>
</dbReference>
<dbReference type="InterPro" id="IPR014710">
    <property type="entry name" value="RmlC-like_jellyroll"/>
</dbReference>
<dbReference type="Proteomes" id="UP001457898">
    <property type="component" value="Unassembled WGS sequence"/>
</dbReference>
<dbReference type="Gene3D" id="1.10.10.60">
    <property type="entry name" value="Homeodomain-like"/>
    <property type="match status" value="1"/>
</dbReference>
<dbReference type="SMART" id="SM00342">
    <property type="entry name" value="HTH_ARAC"/>
    <property type="match status" value="1"/>
</dbReference>
<protein>
    <submittedName>
        <fullName evidence="5">AraC family transcriptional regulator</fullName>
    </submittedName>
</protein>
<dbReference type="InterPro" id="IPR009057">
    <property type="entry name" value="Homeodomain-like_sf"/>
</dbReference>
<keyword evidence="2" id="KW-0238">DNA-binding</keyword>
<comment type="caution">
    <text evidence="5">The sequence shown here is derived from an EMBL/GenBank/DDBJ whole genome shotgun (WGS) entry which is preliminary data.</text>
</comment>
<accession>A0ABV1DMD6</accession>
<dbReference type="PANTHER" id="PTHR43280:SF2">
    <property type="entry name" value="HTH-TYPE TRANSCRIPTIONAL REGULATOR EXSA"/>
    <property type="match status" value="1"/>
</dbReference>
<reference evidence="5 6" key="1">
    <citation type="submission" date="2024-03" db="EMBL/GenBank/DDBJ databases">
        <title>Human intestinal bacterial collection.</title>
        <authorList>
            <person name="Pauvert C."/>
            <person name="Hitch T.C.A."/>
            <person name="Clavel T."/>
        </authorList>
    </citation>
    <scope>NUCLEOTIDE SEQUENCE [LARGE SCALE GENOMIC DNA]</scope>
    <source>
        <strain evidence="5 6">CLA-SR-H028</strain>
    </source>
</reference>